<keyword evidence="2 5" id="KW-0812">Transmembrane</keyword>
<feature type="chain" id="PRO_5021948956" evidence="6">
    <location>
        <begin position="21"/>
        <end position="416"/>
    </location>
</feature>
<keyword evidence="6" id="KW-0732">Signal</keyword>
<dbReference type="Pfam" id="PF01566">
    <property type="entry name" value="Nramp"/>
    <property type="match status" value="1"/>
</dbReference>
<evidence type="ECO:0000313" key="8">
    <source>
        <dbReference type="Proteomes" id="UP000320404"/>
    </source>
</evidence>
<feature type="transmembrane region" description="Helical" evidence="5">
    <location>
        <begin position="281"/>
        <end position="301"/>
    </location>
</feature>
<comment type="subcellular location">
    <subcellularLocation>
        <location evidence="1">Membrane</location>
        <topology evidence="1">Multi-pass membrane protein</topology>
    </subcellularLocation>
</comment>
<name>A0A520RW45_9GAMM</name>
<protein>
    <submittedName>
        <fullName evidence="7">Divalent metal cation transporter</fullName>
    </submittedName>
</protein>
<sequence>MKNLNLKVALAALGPGLLYAAVAVGVSHLVQATSAGAEFGLSMVLIVIFACLMKYPGLRFGGEYAAATGKNLVVNYRERGWLVFGLFSISQIFSMVFIIAAVSLFTSGLLQVALGFQTGPIMSVFILLVLVTVLLMTGHYKVLERVIKAIVVGFTILTTLCMLLVINRLDWSLSAFALPTFDGPTVLFIVALVGFMPSPTDASILQSLWTVARSESEGRRATKEESRFDFNVGYITSCVLAIFFLFLGTAVLFESGVEMPPDNAGFARRLLEVYTSIIGGWSYYIMAITALCVMLSTALTVTDGMTRMALAIGGELFPGPHWCTDRFYNIVLIVLSLAALLVIWLLLQSFATFMDMTSVIVFIIGPFLALLNHLAIYSEEIPREKQPSQLIRIWSMVSIVSLFLLMAVYAYYRLFA</sequence>
<feature type="transmembrane region" description="Helical" evidence="5">
    <location>
        <begin position="327"/>
        <end position="347"/>
    </location>
</feature>
<feature type="transmembrane region" description="Helical" evidence="5">
    <location>
        <begin position="81"/>
        <end position="106"/>
    </location>
</feature>
<feature type="transmembrane region" description="Helical" evidence="5">
    <location>
        <begin position="232"/>
        <end position="253"/>
    </location>
</feature>
<evidence type="ECO:0000313" key="7">
    <source>
        <dbReference type="EMBL" id="RZO74456.1"/>
    </source>
</evidence>
<feature type="transmembrane region" description="Helical" evidence="5">
    <location>
        <begin position="359"/>
        <end position="378"/>
    </location>
</feature>
<dbReference type="GO" id="GO:0016020">
    <property type="term" value="C:membrane"/>
    <property type="evidence" value="ECO:0007669"/>
    <property type="project" value="UniProtKB-SubCell"/>
</dbReference>
<feature type="transmembrane region" description="Helical" evidence="5">
    <location>
        <begin position="186"/>
        <end position="211"/>
    </location>
</feature>
<gene>
    <name evidence="7" type="ORF">EVA69_05890</name>
</gene>
<comment type="caution">
    <text evidence="7">The sequence shown here is derived from an EMBL/GenBank/DDBJ whole genome shotgun (WGS) entry which is preliminary data.</text>
</comment>
<accession>A0A520RW45</accession>
<evidence type="ECO:0000256" key="5">
    <source>
        <dbReference type="SAM" id="Phobius"/>
    </source>
</evidence>
<keyword evidence="4 5" id="KW-0472">Membrane</keyword>
<feature type="transmembrane region" description="Helical" evidence="5">
    <location>
        <begin position="39"/>
        <end position="60"/>
    </location>
</feature>
<evidence type="ECO:0000256" key="6">
    <source>
        <dbReference type="SAM" id="SignalP"/>
    </source>
</evidence>
<feature type="transmembrane region" description="Helical" evidence="5">
    <location>
        <begin position="146"/>
        <end position="166"/>
    </location>
</feature>
<evidence type="ECO:0000256" key="4">
    <source>
        <dbReference type="ARBA" id="ARBA00023136"/>
    </source>
</evidence>
<dbReference type="GO" id="GO:0046873">
    <property type="term" value="F:metal ion transmembrane transporter activity"/>
    <property type="evidence" value="ECO:0007669"/>
    <property type="project" value="InterPro"/>
</dbReference>
<keyword evidence="3 5" id="KW-1133">Transmembrane helix</keyword>
<dbReference type="AlphaFoldDB" id="A0A520RW45"/>
<evidence type="ECO:0000256" key="1">
    <source>
        <dbReference type="ARBA" id="ARBA00004141"/>
    </source>
</evidence>
<feature type="transmembrane region" description="Helical" evidence="5">
    <location>
        <begin position="390"/>
        <end position="412"/>
    </location>
</feature>
<evidence type="ECO:0000256" key="3">
    <source>
        <dbReference type="ARBA" id="ARBA00022989"/>
    </source>
</evidence>
<dbReference type="Proteomes" id="UP000320404">
    <property type="component" value="Unassembled WGS sequence"/>
</dbReference>
<organism evidence="7 8">
    <name type="scientific">OM182 bacterium</name>
    <dbReference type="NCBI Taxonomy" id="2510334"/>
    <lineage>
        <taxon>Bacteria</taxon>
        <taxon>Pseudomonadati</taxon>
        <taxon>Pseudomonadota</taxon>
        <taxon>Gammaproteobacteria</taxon>
        <taxon>OMG group</taxon>
        <taxon>OM182 clade</taxon>
    </lineage>
</organism>
<reference evidence="7 8" key="1">
    <citation type="submission" date="2019-02" db="EMBL/GenBank/DDBJ databases">
        <title>Prokaryotic population dynamics and viral predation in marine succession experiment using metagenomics: the confinement effect.</title>
        <authorList>
            <person name="Haro-Moreno J.M."/>
            <person name="Rodriguez-Valera F."/>
            <person name="Lopez-Perez M."/>
        </authorList>
    </citation>
    <scope>NUCLEOTIDE SEQUENCE [LARGE SCALE GENOMIC DNA]</scope>
    <source>
        <strain evidence="7">MED-G158</strain>
    </source>
</reference>
<proteinExistence type="predicted"/>
<dbReference type="InterPro" id="IPR001046">
    <property type="entry name" value="NRAMP_fam"/>
</dbReference>
<feature type="signal peptide" evidence="6">
    <location>
        <begin position="1"/>
        <end position="20"/>
    </location>
</feature>
<dbReference type="EMBL" id="SHAH01000100">
    <property type="protein sequence ID" value="RZO74456.1"/>
    <property type="molecule type" value="Genomic_DNA"/>
</dbReference>
<evidence type="ECO:0000256" key="2">
    <source>
        <dbReference type="ARBA" id="ARBA00022692"/>
    </source>
</evidence>
<feature type="transmembrane region" description="Helical" evidence="5">
    <location>
        <begin position="112"/>
        <end position="134"/>
    </location>
</feature>